<organism evidence="1 2">
    <name type="scientific">Phaeocystidibacter luteus</name>
    <dbReference type="NCBI Taxonomy" id="911197"/>
    <lineage>
        <taxon>Bacteria</taxon>
        <taxon>Pseudomonadati</taxon>
        <taxon>Bacteroidota</taxon>
        <taxon>Flavobacteriia</taxon>
        <taxon>Flavobacteriales</taxon>
        <taxon>Phaeocystidibacteraceae</taxon>
        <taxon>Phaeocystidibacter</taxon>
    </lineage>
</organism>
<name>A0A6N6RII9_9FLAO</name>
<comment type="caution">
    <text evidence="1">The sequence shown here is derived from an EMBL/GenBank/DDBJ whole genome shotgun (WGS) entry which is preliminary data.</text>
</comment>
<reference evidence="1 2" key="1">
    <citation type="submission" date="2019-09" db="EMBL/GenBank/DDBJ databases">
        <title>Genomes of family Cryomorphaceae.</title>
        <authorList>
            <person name="Bowman J.P."/>
        </authorList>
    </citation>
    <scope>NUCLEOTIDE SEQUENCE [LARGE SCALE GENOMIC DNA]</scope>
    <source>
        <strain evidence="1 2">LMG 25704</strain>
    </source>
</reference>
<sequence>MRKSGYRFEAGFATWMMLIAFSMLSINGKGQVAIIVNPTALRAAPNEDSEVLDKLEVGFAIYIYDWDAEEYEDWHIVEYDNDTLSRARVDTSVKTTTYKGYISKEDLWYIDDLMTPDQVNLLEYTSDFDSSGHAIVSIMKNWTDYSYLDEPHWGTDGTLPRSQVDSITLVYFGNRSLIPTHLSSDIYETHHDEYSTAYYPPYYIFTKPCSDGAGGYDLTWVFREDELVQRLLVVPF</sequence>
<dbReference type="EMBL" id="WBVO01000001">
    <property type="protein sequence ID" value="KAB2814163.1"/>
    <property type="molecule type" value="Genomic_DNA"/>
</dbReference>
<dbReference type="OrthoDB" id="7054664at2"/>
<gene>
    <name evidence="1" type="ORF">F8C67_00085</name>
</gene>
<protein>
    <submittedName>
        <fullName evidence="1">Uncharacterized protein</fullName>
    </submittedName>
</protein>
<proteinExistence type="predicted"/>
<dbReference type="Proteomes" id="UP000468650">
    <property type="component" value="Unassembled WGS sequence"/>
</dbReference>
<evidence type="ECO:0000313" key="1">
    <source>
        <dbReference type="EMBL" id="KAB2814163.1"/>
    </source>
</evidence>
<dbReference type="AlphaFoldDB" id="A0A6N6RII9"/>
<keyword evidence="2" id="KW-1185">Reference proteome</keyword>
<dbReference type="RefSeq" id="WP_151665744.1">
    <property type="nucleotide sequence ID" value="NZ_WBVO01000001.1"/>
</dbReference>
<accession>A0A6N6RII9</accession>
<evidence type="ECO:0000313" key="2">
    <source>
        <dbReference type="Proteomes" id="UP000468650"/>
    </source>
</evidence>